<proteinExistence type="predicted"/>
<protein>
    <recommendedName>
        <fullName evidence="4">HTTM domain-containing protein</fullName>
    </recommendedName>
</protein>
<feature type="transmembrane region" description="Helical" evidence="1">
    <location>
        <begin position="102"/>
        <end position="119"/>
    </location>
</feature>
<sequence length="464" mass="51087">MPRWEAILTRCLLAWLLWNALPYAIPPWTSQPHPTGLGHFFDFTWLSTPANYELANLVSRSGIILFALGVLPVFGLCGFLVLDISLHSLASSQGFQGHGAQVNGLLALGLLGGYLWHAAQRWKVWNPLHQPLLFDAGSAAASALQGARIMLAATYVVSGLSKVTKGGIDWPLRGDSFVLQILKAQDEMRATHIHTELTSSAVAFGEFLAAHPALASLMLCGALALELGAFLALLGRRWALAIGIGLLVFHKSNHWLMGLPFKANQWALWFLFIMPLHWLVQIPKSLYYKNKTISDQHAPSLLPIWKRLAKHPVTIALLLAFFLLWRGDWYPFSNFPMYSSLKASTNSLLATDLNGNLIPFQSLGTNAPTVKKMLRTELKLRRDAGEFKSYDDVQPGTYRAAIEKVVAAMMAVPGSEFQSHQAFRIVRKDYVAKDGEVIINSQILGEFPAVTTPPPPQAPAAALP</sequence>
<organism evidence="2 3">
    <name type="scientific">Phragmitibacter flavus</name>
    <dbReference type="NCBI Taxonomy" id="2576071"/>
    <lineage>
        <taxon>Bacteria</taxon>
        <taxon>Pseudomonadati</taxon>
        <taxon>Verrucomicrobiota</taxon>
        <taxon>Verrucomicrobiia</taxon>
        <taxon>Verrucomicrobiales</taxon>
        <taxon>Verrucomicrobiaceae</taxon>
        <taxon>Phragmitibacter</taxon>
    </lineage>
</organism>
<gene>
    <name evidence="2" type="ORF">FEM03_06385</name>
</gene>
<keyword evidence="3" id="KW-1185">Reference proteome</keyword>
<dbReference type="Proteomes" id="UP000306196">
    <property type="component" value="Unassembled WGS sequence"/>
</dbReference>
<reference evidence="2 3" key="1">
    <citation type="submission" date="2019-05" db="EMBL/GenBank/DDBJ databases">
        <title>Verrucobacter flavum gen. nov., sp. nov. a new member of the family Verrucomicrobiaceae.</title>
        <authorList>
            <person name="Szuroczki S."/>
            <person name="Abbaszade G."/>
            <person name="Szabo A."/>
            <person name="Felfoldi T."/>
            <person name="Schumann P."/>
            <person name="Boka K."/>
            <person name="Keki Z."/>
            <person name="Toumi M."/>
            <person name="Toth E."/>
        </authorList>
    </citation>
    <scope>NUCLEOTIDE SEQUENCE [LARGE SCALE GENOMIC DNA]</scope>
    <source>
        <strain evidence="2 3">MG-N-17</strain>
    </source>
</reference>
<accession>A0A5R8KHK6</accession>
<evidence type="ECO:0000256" key="1">
    <source>
        <dbReference type="SAM" id="Phobius"/>
    </source>
</evidence>
<name>A0A5R8KHK6_9BACT</name>
<feature type="transmembrane region" description="Helical" evidence="1">
    <location>
        <begin position="213"/>
        <end position="233"/>
    </location>
</feature>
<feature type="transmembrane region" description="Helical" evidence="1">
    <location>
        <begin position="268"/>
        <end position="287"/>
    </location>
</feature>
<dbReference type="AlphaFoldDB" id="A0A5R8KHK6"/>
<dbReference type="EMBL" id="VAUV01000004">
    <property type="protein sequence ID" value="TLD71762.1"/>
    <property type="molecule type" value="Genomic_DNA"/>
</dbReference>
<keyword evidence="1" id="KW-0812">Transmembrane</keyword>
<evidence type="ECO:0000313" key="3">
    <source>
        <dbReference type="Proteomes" id="UP000306196"/>
    </source>
</evidence>
<feature type="transmembrane region" description="Helical" evidence="1">
    <location>
        <begin position="308"/>
        <end position="325"/>
    </location>
</feature>
<keyword evidence="1" id="KW-1133">Transmembrane helix</keyword>
<comment type="caution">
    <text evidence="2">The sequence shown here is derived from an EMBL/GenBank/DDBJ whole genome shotgun (WGS) entry which is preliminary data.</text>
</comment>
<evidence type="ECO:0000313" key="2">
    <source>
        <dbReference type="EMBL" id="TLD71762.1"/>
    </source>
</evidence>
<feature type="transmembrane region" description="Helical" evidence="1">
    <location>
        <begin position="63"/>
        <end position="82"/>
    </location>
</feature>
<evidence type="ECO:0008006" key="4">
    <source>
        <dbReference type="Google" id="ProtNLM"/>
    </source>
</evidence>
<keyword evidence="1" id="KW-0472">Membrane</keyword>